<protein>
    <submittedName>
        <fullName evidence="1">Uncharacterized protein</fullName>
    </submittedName>
</protein>
<name>A0ACC2D953_DIPCM</name>
<gene>
    <name evidence="1" type="ORF">O6H91_07G120900</name>
</gene>
<evidence type="ECO:0000313" key="1">
    <source>
        <dbReference type="EMBL" id="KAJ7550841.1"/>
    </source>
</evidence>
<reference evidence="2" key="1">
    <citation type="journal article" date="2024" name="Proc. Natl. Acad. Sci. U.S.A.">
        <title>Extraordinary preservation of gene collinearity over three hundred million years revealed in homosporous lycophytes.</title>
        <authorList>
            <person name="Li C."/>
            <person name="Wickell D."/>
            <person name="Kuo L.Y."/>
            <person name="Chen X."/>
            <person name="Nie B."/>
            <person name="Liao X."/>
            <person name="Peng D."/>
            <person name="Ji J."/>
            <person name="Jenkins J."/>
            <person name="Williams M."/>
            <person name="Shu S."/>
            <person name="Plott C."/>
            <person name="Barry K."/>
            <person name="Rajasekar S."/>
            <person name="Grimwood J."/>
            <person name="Han X."/>
            <person name="Sun S."/>
            <person name="Hou Z."/>
            <person name="He W."/>
            <person name="Dai G."/>
            <person name="Sun C."/>
            <person name="Schmutz J."/>
            <person name="Leebens-Mack J.H."/>
            <person name="Li F.W."/>
            <person name="Wang L."/>
        </authorList>
    </citation>
    <scope>NUCLEOTIDE SEQUENCE [LARGE SCALE GENOMIC DNA]</scope>
    <source>
        <strain evidence="2">cv. PW_Plant_1</strain>
    </source>
</reference>
<sequence>MAVTSLKNELQGTKKMQRKSPKIGSRKGCMKGKGGPQNALCPYRGVRQRTWGKWVAEIREPKCGTRLWLGTFATAEEAAHAYDEAAKTHYGSCARLNLQDSNQTQVSTSSTSDNFETESGARTKSDSVSEAMSGGTMKDRSASTQRTAFGMPVQPLASSPFLVCPSNYSISPKLAYPNVIFHPWNQPVSSGQLENTFSLVSGQPGTPMEIIPVEGSAFDQLIAASGTCTLLQENCFSCSCCSVDCRIDIYDSSIFAPSVNHIAAQDSPVYDAASTLGIPSSDISQGFDLENELIFFEQL</sequence>
<comment type="caution">
    <text evidence="1">The sequence shown here is derived from an EMBL/GenBank/DDBJ whole genome shotgun (WGS) entry which is preliminary data.</text>
</comment>
<dbReference type="EMBL" id="CM055098">
    <property type="protein sequence ID" value="KAJ7550841.1"/>
    <property type="molecule type" value="Genomic_DNA"/>
</dbReference>
<evidence type="ECO:0000313" key="2">
    <source>
        <dbReference type="Proteomes" id="UP001162992"/>
    </source>
</evidence>
<accession>A0ACC2D953</accession>
<organism evidence="1 2">
    <name type="scientific">Diphasiastrum complanatum</name>
    <name type="common">Issler's clubmoss</name>
    <name type="synonym">Lycopodium complanatum</name>
    <dbReference type="NCBI Taxonomy" id="34168"/>
    <lineage>
        <taxon>Eukaryota</taxon>
        <taxon>Viridiplantae</taxon>
        <taxon>Streptophyta</taxon>
        <taxon>Embryophyta</taxon>
        <taxon>Tracheophyta</taxon>
        <taxon>Lycopodiopsida</taxon>
        <taxon>Lycopodiales</taxon>
        <taxon>Lycopodiaceae</taxon>
        <taxon>Lycopodioideae</taxon>
        <taxon>Diphasiastrum</taxon>
    </lineage>
</organism>
<dbReference type="Proteomes" id="UP001162992">
    <property type="component" value="Chromosome 7"/>
</dbReference>
<proteinExistence type="predicted"/>
<keyword evidence="2" id="KW-1185">Reference proteome</keyword>